<organism evidence="1 2">
    <name type="scientific">Paraphaeosphaeria sporulosa</name>
    <dbReference type="NCBI Taxonomy" id="1460663"/>
    <lineage>
        <taxon>Eukaryota</taxon>
        <taxon>Fungi</taxon>
        <taxon>Dikarya</taxon>
        <taxon>Ascomycota</taxon>
        <taxon>Pezizomycotina</taxon>
        <taxon>Dothideomycetes</taxon>
        <taxon>Pleosporomycetidae</taxon>
        <taxon>Pleosporales</taxon>
        <taxon>Massarineae</taxon>
        <taxon>Didymosphaeriaceae</taxon>
        <taxon>Paraphaeosphaeria</taxon>
    </lineage>
</organism>
<evidence type="ECO:0000313" key="1">
    <source>
        <dbReference type="EMBL" id="OAG07123.1"/>
    </source>
</evidence>
<name>A0A177CHY3_9PLEO</name>
<dbReference type="OrthoDB" id="3728647at2759"/>
<sequence>MSLASQVSDSKCSSRCVLCYIMCLAFPIGTCYFCRYEDSQDEQPKISIDEVHKMYDDVTAVTLPDHLCEMLQGNYKADTMPICTIDLSHSENFLQHVTGIDTPEQLCTQVHGSFVNGNCTLNLSQAGQATLDVKQAACASLDGQWADNHCALLG</sequence>
<gene>
    <name evidence="1" type="ORF">CC84DRAFT_1216121</name>
</gene>
<dbReference type="GeneID" id="28766257"/>
<dbReference type="AlphaFoldDB" id="A0A177CHY3"/>
<reference evidence="1 2" key="1">
    <citation type="submission" date="2016-05" db="EMBL/GenBank/DDBJ databases">
        <title>Comparative analysis of secretome profiles of manganese(II)-oxidizing ascomycete fungi.</title>
        <authorList>
            <consortium name="DOE Joint Genome Institute"/>
            <person name="Zeiner C.A."/>
            <person name="Purvine S.O."/>
            <person name="Zink E.M."/>
            <person name="Wu S."/>
            <person name="Pasa-Tolic L."/>
            <person name="Chaput D.L."/>
            <person name="Haridas S."/>
            <person name="Grigoriev I.V."/>
            <person name="Santelli C.M."/>
            <person name="Hansel C.M."/>
        </authorList>
    </citation>
    <scope>NUCLEOTIDE SEQUENCE [LARGE SCALE GENOMIC DNA]</scope>
    <source>
        <strain evidence="1 2">AP3s5-JAC2a</strain>
    </source>
</reference>
<proteinExistence type="predicted"/>
<protein>
    <submittedName>
        <fullName evidence="1">Uncharacterized protein</fullName>
    </submittedName>
</protein>
<dbReference type="RefSeq" id="XP_018037488.1">
    <property type="nucleotide sequence ID" value="XM_018182771.1"/>
</dbReference>
<evidence type="ECO:0000313" key="2">
    <source>
        <dbReference type="Proteomes" id="UP000077069"/>
    </source>
</evidence>
<dbReference type="Proteomes" id="UP000077069">
    <property type="component" value="Unassembled WGS sequence"/>
</dbReference>
<dbReference type="EMBL" id="KV441551">
    <property type="protein sequence ID" value="OAG07123.1"/>
    <property type="molecule type" value="Genomic_DNA"/>
</dbReference>
<keyword evidence="2" id="KW-1185">Reference proteome</keyword>
<dbReference type="InParanoid" id="A0A177CHY3"/>
<accession>A0A177CHY3</accession>